<dbReference type="InParanoid" id="A0A177CHX9"/>
<keyword evidence="2" id="KW-1185">Reference proteome</keyword>
<dbReference type="RefSeq" id="XP_018036795.1">
    <property type="nucleotide sequence ID" value="XM_018180218.1"/>
</dbReference>
<reference evidence="1 2" key="1">
    <citation type="submission" date="2016-05" db="EMBL/GenBank/DDBJ databases">
        <title>Comparative analysis of secretome profiles of manganese(II)-oxidizing ascomycete fungi.</title>
        <authorList>
            <consortium name="DOE Joint Genome Institute"/>
            <person name="Zeiner C.A."/>
            <person name="Purvine S.O."/>
            <person name="Zink E.M."/>
            <person name="Wu S."/>
            <person name="Pasa-Tolic L."/>
            <person name="Chaput D.L."/>
            <person name="Haridas S."/>
            <person name="Grigoriev I.V."/>
            <person name="Santelli C.M."/>
            <person name="Hansel C.M."/>
        </authorList>
    </citation>
    <scope>NUCLEOTIDE SEQUENCE [LARGE SCALE GENOMIC DNA]</scope>
    <source>
        <strain evidence="1 2">AP3s5-JAC2a</strain>
    </source>
</reference>
<dbReference type="GeneID" id="28763704"/>
<dbReference type="AlphaFoldDB" id="A0A177CHX9"/>
<dbReference type="Proteomes" id="UP000077069">
    <property type="component" value="Unassembled WGS sequence"/>
</dbReference>
<dbReference type="EMBL" id="KV441552">
    <property type="protein sequence ID" value="OAG06430.1"/>
    <property type="molecule type" value="Genomic_DNA"/>
</dbReference>
<gene>
    <name evidence="1" type="ORF">CC84DRAFT_1176426</name>
</gene>
<evidence type="ECO:0000313" key="2">
    <source>
        <dbReference type="Proteomes" id="UP000077069"/>
    </source>
</evidence>
<dbReference type="OrthoDB" id="3663728at2759"/>
<evidence type="ECO:0000313" key="1">
    <source>
        <dbReference type="EMBL" id="OAG06430.1"/>
    </source>
</evidence>
<name>A0A177CHX9_9PLEO</name>
<organism evidence="1 2">
    <name type="scientific">Paraphaeosphaeria sporulosa</name>
    <dbReference type="NCBI Taxonomy" id="1460663"/>
    <lineage>
        <taxon>Eukaryota</taxon>
        <taxon>Fungi</taxon>
        <taxon>Dikarya</taxon>
        <taxon>Ascomycota</taxon>
        <taxon>Pezizomycotina</taxon>
        <taxon>Dothideomycetes</taxon>
        <taxon>Pleosporomycetidae</taxon>
        <taxon>Pleosporales</taxon>
        <taxon>Massarineae</taxon>
        <taxon>Didymosphaeriaceae</taxon>
        <taxon>Paraphaeosphaeria</taxon>
    </lineage>
</organism>
<proteinExistence type="predicted"/>
<protein>
    <submittedName>
        <fullName evidence="1">Uncharacterized protein</fullName>
    </submittedName>
</protein>
<sequence length="573" mass="65886">MADQPSPSLPPRKTEFFVVCGATNPIADVWMFAGFFAILHELRDNFGFSGTAWNNFPYEEYFKNPKEGKEGKSKNEVWWGYKDANLRSEPILRYKKIDPAQWINMNAAKTPNMDKKILRHIQQRKLNQGDRFNLFVIGHSSKFGGIEVGNQILDRKKLAQTLSKMKHGVQVNFAVASCWSGRALTEMRKIGRRHQFAISSADEEQMSYAISKRVTSDSYRGTPFVQAILSTIQDWHDDNTEKRQTIGEHIEYVRKYGYNKKNSHSNPQAYTNVDLHVHVLEMMYDRYVVRKQGRHIEFIAPTYPAPLSTFGPKFNVDEMPPSAGRALTVLQDEISLVVNEMDQPHPRDMSIVGLMDVAKSSSTVPAQRMHCIKRVLEDAQLFTAGLFTEIVFMYEFAFHMSDGAALGPKAIFAPDSLGGRFEEAVTWLAIMILRTCTDTEYLARILMFIKEQCYLGTVDSNAKMTMPSSEKEFTADKYLLCAEDPSERNPRIGMFLPHGENLNKWTTNTVRRYKKLRDAYKEVFGENSWKLYAPFTLEMKERWENKVDPVFEEVLHDRETEEAKAEEDNMDTS</sequence>
<accession>A0A177CHX9</accession>